<name>A0AAJ7CDU0_CEPCN</name>
<proteinExistence type="predicted"/>
<accession>A0AAJ7CDU0</accession>
<keyword evidence="2" id="KW-0732">Signal</keyword>
<evidence type="ECO:0000256" key="2">
    <source>
        <dbReference type="SAM" id="SignalP"/>
    </source>
</evidence>
<evidence type="ECO:0000313" key="4">
    <source>
        <dbReference type="RefSeq" id="XP_015608364.1"/>
    </source>
</evidence>
<evidence type="ECO:0000256" key="1">
    <source>
        <dbReference type="SAM" id="MobiDB-lite"/>
    </source>
</evidence>
<dbReference type="RefSeq" id="XP_015608364.1">
    <property type="nucleotide sequence ID" value="XM_015752878.2"/>
</dbReference>
<protein>
    <submittedName>
        <fullName evidence="4">Prohormone-2</fullName>
    </submittedName>
</protein>
<organism evidence="3 4">
    <name type="scientific">Cephus cinctus</name>
    <name type="common">Wheat stem sawfly</name>
    <dbReference type="NCBI Taxonomy" id="211228"/>
    <lineage>
        <taxon>Eukaryota</taxon>
        <taxon>Metazoa</taxon>
        <taxon>Ecdysozoa</taxon>
        <taxon>Arthropoda</taxon>
        <taxon>Hexapoda</taxon>
        <taxon>Insecta</taxon>
        <taxon>Pterygota</taxon>
        <taxon>Neoptera</taxon>
        <taxon>Endopterygota</taxon>
        <taxon>Hymenoptera</taxon>
        <taxon>Cephoidea</taxon>
        <taxon>Cephidae</taxon>
        <taxon>Cephus</taxon>
    </lineage>
</organism>
<feature type="compositionally biased region" description="Low complexity" evidence="1">
    <location>
        <begin position="159"/>
        <end position="182"/>
    </location>
</feature>
<feature type="chain" id="PRO_5042539187" evidence="2">
    <location>
        <begin position="21"/>
        <end position="367"/>
    </location>
</feature>
<evidence type="ECO:0000313" key="3">
    <source>
        <dbReference type="Proteomes" id="UP000694920"/>
    </source>
</evidence>
<feature type="signal peptide" evidence="2">
    <location>
        <begin position="1"/>
        <end position="20"/>
    </location>
</feature>
<keyword evidence="3" id="KW-1185">Reference proteome</keyword>
<dbReference type="Proteomes" id="UP000694920">
    <property type="component" value="Unplaced"/>
</dbReference>
<feature type="region of interest" description="Disordered" evidence="1">
    <location>
        <begin position="147"/>
        <end position="182"/>
    </location>
</feature>
<dbReference type="AlphaFoldDB" id="A0AAJ7CDU0"/>
<dbReference type="KEGG" id="ccin:107274103"/>
<gene>
    <name evidence="4" type="primary">LOC107274103</name>
</gene>
<dbReference type="GeneID" id="107274103"/>
<reference evidence="4" key="1">
    <citation type="submission" date="2025-08" db="UniProtKB">
        <authorList>
            <consortium name="RefSeq"/>
        </authorList>
    </citation>
    <scope>IDENTIFICATION</scope>
</reference>
<sequence length="367" mass="42297">MLSHWLCLVTLVTLAVMGEALSTTLMEDLKKADQLMRPKTKRAQEILMFGNQQNRQAENTANNHLYPSNTEKRTLGTSGLEDIKAAFAQSDNFERPNPISSTAFDRKVLSPYDKNYEYSKILANQITDGPKNWDVPSYQRYYDLGMDGRRKRSDNSMTSIYTTTPSPVPSSSPASSSSSSPISYIPQPVVQAKRSLPMYQDARYKRDLVLDPQEVLTILSFWENERRKRNWPGYEADDEYTNDDDSNMIDVDDEDPRTAGSWLEEPVYPPHHFTVGTDSLAPLDIGIPRTRPSDYYDQYGNQFGQQYTQYGSIYPQRNYYPPEKRYMMTQKRSQGYENYGGRNYVNLAQLLGSQPRSYPSYEHRLVY</sequence>